<keyword evidence="2" id="KW-1185">Reference proteome</keyword>
<evidence type="ECO:0000313" key="2">
    <source>
        <dbReference type="Proteomes" id="UP000008204"/>
    </source>
</evidence>
<dbReference type="STRING" id="41431.PCC8801_2649"/>
<organism evidence="1 2">
    <name type="scientific">Rippkaea orientalis (strain PCC 8801 / RF-1)</name>
    <name type="common">Cyanothece sp. (strain PCC 8801)</name>
    <dbReference type="NCBI Taxonomy" id="41431"/>
    <lineage>
        <taxon>Bacteria</taxon>
        <taxon>Bacillati</taxon>
        <taxon>Cyanobacteriota</taxon>
        <taxon>Cyanophyceae</taxon>
        <taxon>Oscillatoriophycideae</taxon>
        <taxon>Chroococcales</taxon>
        <taxon>Aphanothecaceae</taxon>
        <taxon>Rippkaea</taxon>
        <taxon>Rippkaea orientalis</taxon>
    </lineage>
</organism>
<reference evidence="2" key="1">
    <citation type="journal article" date="2011" name="MBio">
        <title>Novel metabolic attributes of the genus Cyanothece, comprising a group of unicellular nitrogen-fixing Cyanobacteria.</title>
        <authorList>
            <person name="Bandyopadhyay A."/>
            <person name="Elvitigala T."/>
            <person name="Welsh E."/>
            <person name="Stockel J."/>
            <person name="Liberton M."/>
            <person name="Min H."/>
            <person name="Sherman L.A."/>
            <person name="Pakrasi H.B."/>
        </authorList>
    </citation>
    <scope>NUCLEOTIDE SEQUENCE [LARGE SCALE GENOMIC DNA]</scope>
    <source>
        <strain evidence="2">PCC 8801</strain>
    </source>
</reference>
<sequence length="92" mass="10783">MPDSSTFLSLQLSDRANKETINRQNSSFRHSPWNDQNRWKNILNNLRLVIQSTLLLWLLSPCLDIFPNLFLCLGFHDLINAINQFQPFYAFG</sequence>
<dbReference type="EMBL" id="CP001287">
    <property type="protein sequence ID" value="ACK66651.1"/>
    <property type="molecule type" value="Genomic_DNA"/>
</dbReference>
<dbReference type="HOGENOM" id="CLU_2408331_0_0_3"/>
<accession>B7K4Z5</accession>
<dbReference type="Proteomes" id="UP000008204">
    <property type="component" value="Chromosome"/>
</dbReference>
<proteinExistence type="predicted"/>
<evidence type="ECO:0000313" key="1">
    <source>
        <dbReference type="EMBL" id="ACK66651.1"/>
    </source>
</evidence>
<dbReference type="KEGG" id="cyp:PCC8801_2649"/>
<protein>
    <submittedName>
        <fullName evidence="1">Transposase, IS4 family protein</fullName>
    </submittedName>
</protein>
<dbReference type="eggNOG" id="COG5659">
    <property type="taxonomic scope" value="Bacteria"/>
</dbReference>
<name>B7K4Z5_RIPO1</name>
<dbReference type="AlphaFoldDB" id="B7K4Z5"/>
<gene>
    <name evidence="1" type="ordered locus">PCC8801_2649</name>
</gene>